<accession>A0A9N8D9X6</accession>
<evidence type="ECO:0000256" key="2">
    <source>
        <dbReference type="ARBA" id="ARBA00023125"/>
    </source>
</evidence>
<feature type="compositionally biased region" description="Polar residues" evidence="5">
    <location>
        <begin position="392"/>
        <end position="401"/>
    </location>
</feature>
<feature type="compositionally biased region" description="Low complexity" evidence="5">
    <location>
        <begin position="834"/>
        <end position="844"/>
    </location>
</feature>
<dbReference type="InterPro" id="IPR036388">
    <property type="entry name" value="WH-like_DNA-bd_sf"/>
</dbReference>
<keyword evidence="2" id="KW-0238">DNA-binding</keyword>
<gene>
    <name evidence="7" type="ORF">SEMRO_28_G018890.1</name>
</gene>
<sequence>MEVVVSNSGSSSGSSSPSAEEGKSKSSVSASAASAKSKASTAVTTSTTTSTTRQVSTYDLTGNSPTATVTTTSIPYTPSSSSNNLMHTASAMQRAKARRASQSQQLKLRKQQQQQQHCGGHDASFPVKLHQLLSTSDPRVIQWQPDNDGRSFCILNCDAFERDVLPRLYRNANVEMFGQLLSLYGFQRVDHGPYEGDYYHAMFMRDKPQLAHMIRKMQDSPNPSPTSGPTAYPSMSMGGFSNQAFSSSMHATVTSRLVGLSFPSRLHYLLCHGVYDLGLERIMSWQPGGHSFAVHSSEDFEIQGLAEMLGTPGHASFRAQLFLHAFQRVQSAAGDVEAYYHPDFVREQPQLCRLIKSRNHIKSSFIRGGGGGPRPTSAPCTPKVTRHRSIVSPMSDTSTKSMIDKLPDGLFLDSQQSSSGQEQQQQGRLLVELPPSSSSPTTAAAEETHDADSSDGAAANNKSANRKRARVGQMMAQNYFPFKLHSLLTLSEKFGYQNILCWAPHGRCFLVNDKDLFCAAVLPLFRHSEFASFRAQLKAYGFVRIGKSGPDKGAYYHTAFLRGRPELCANITRRPKNVHGTVRGRPKGRHDNNVEPDFYRMQFLPDLNIASVNPPPPGSIKDVLETALTQIIPPPVVTREVSSSGCQSPSSPTTSSRQICNLLEESSSSIGSHHSSSGTGGVAAAPRHAKYLKQHGREQPFPVRLHAFLSDSHEEHGFGRLVTWHESGRAFGIVDEKQFEQMGCVRWLGLTSLAHFKAELDAFGFKRKPTGAYFHEMFHKALPHLCRCIKREVISSSNKLAASGCSDVSSVGSHSATGAVKDTKEDTATRLGGSSISISSSNSSDQDHRTCSPEMEVAIALTAMDDRSNASGEMEMPSVSSIAIPTEPMSPLKTDDHSSQSPGTSSIGALKRRLSSAPALPLLALAASNKRQKKQGKSEDTSIVPKRRQMSDPPGRYEMEQQEERRKAKEMEEKANKLATTAEEPNAPSQDEGTRKAEKPTGASSSNDETPQEQQAIADKEENILEVTGSDSDKDAVQAAEKGEEGIIDKTKRPCPAFMADTTTDAVAVEPKPPSDHPKESVAKVGAIGVEAKGVSDAPNHVSV</sequence>
<dbReference type="SUPFAM" id="SSF46785">
    <property type="entry name" value="Winged helix' DNA-binding domain"/>
    <property type="match status" value="4"/>
</dbReference>
<evidence type="ECO:0000256" key="4">
    <source>
        <dbReference type="RuleBase" id="RU004020"/>
    </source>
</evidence>
<feature type="domain" description="HSF-type DNA-binding" evidence="6">
    <location>
        <begin position="121"/>
        <end position="216"/>
    </location>
</feature>
<dbReference type="InterPro" id="IPR036390">
    <property type="entry name" value="WH_DNA-bd_sf"/>
</dbReference>
<dbReference type="EMBL" id="CAICTM010000028">
    <property type="protein sequence ID" value="CAB9497946.1"/>
    <property type="molecule type" value="Genomic_DNA"/>
</dbReference>
<dbReference type="FunFam" id="1.10.10.10:FF:000479">
    <property type="entry name" value="Predicted protein"/>
    <property type="match status" value="1"/>
</dbReference>
<dbReference type="OrthoDB" id="60033at2759"/>
<evidence type="ECO:0000256" key="3">
    <source>
        <dbReference type="ARBA" id="ARBA00023242"/>
    </source>
</evidence>
<feature type="compositionally biased region" description="Low complexity" evidence="5">
    <location>
        <begin position="414"/>
        <end position="445"/>
    </location>
</feature>
<comment type="subcellular location">
    <subcellularLocation>
        <location evidence="1">Nucleus</location>
    </subcellularLocation>
</comment>
<dbReference type="GO" id="GO:0003700">
    <property type="term" value="F:DNA-binding transcription factor activity"/>
    <property type="evidence" value="ECO:0007669"/>
    <property type="project" value="InterPro"/>
</dbReference>
<feature type="region of interest" description="Disordered" evidence="5">
    <location>
        <begin position="884"/>
        <end position="909"/>
    </location>
</feature>
<feature type="region of interest" description="Disordered" evidence="5">
    <location>
        <begin position="1"/>
        <end position="122"/>
    </location>
</feature>
<feature type="compositionally biased region" description="Polar residues" evidence="5">
    <location>
        <begin position="53"/>
        <end position="63"/>
    </location>
</feature>
<feature type="domain" description="HSF-type DNA-binding" evidence="6">
    <location>
        <begin position="476"/>
        <end position="574"/>
    </location>
</feature>
<dbReference type="AlphaFoldDB" id="A0A9N8D9X6"/>
<feature type="compositionally biased region" description="Low complexity" evidence="5">
    <location>
        <begin position="101"/>
        <end position="116"/>
    </location>
</feature>
<keyword evidence="3" id="KW-0539">Nucleus</keyword>
<feature type="compositionally biased region" description="Basic and acidic residues" evidence="5">
    <location>
        <begin position="955"/>
        <end position="976"/>
    </location>
</feature>
<feature type="region of interest" description="Disordered" evidence="5">
    <location>
        <begin position="803"/>
        <end position="851"/>
    </location>
</feature>
<keyword evidence="8" id="KW-1185">Reference proteome</keyword>
<evidence type="ECO:0000313" key="8">
    <source>
        <dbReference type="Proteomes" id="UP001153069"/>
    </source>
</evidence>
<reference evidence="7" key="1">
    <citation type="submission" date="2020-06" db="EMBL/GenBank/DDBJ databases">
        <authorList>
            <consortium name="Plant Systems Biology data submission"/>
        </authorList>
    </citation>
    <scope>NUCLEOTIDE SEQUENCE</scope>
    <source>
        <strain evidence="7">D6</strain>
    </source>
</reference>
<feature type="region of interest" description="Disordered" evidence="5">
    <location>
        <begin position="926"/>
        <end position="1055"/>
    </location>
</feature>
<feature type="compositionally biased region" description="Low complexity" evidence="5">
    <location>
        <begin position="64"/>
        <end position="82"/>
    </location>
</feature>
<evidence type="ECO:0000259" key="6">
    <source>
        <dbReference type="SMART" id="SM00415"/>
    </source>
</evidence>
<protein>
    <submittedName>
        <fullName evidence="7">Heat stress transcription factor</fullName>
    </submittedName>
</protein>
<dbReference type="Proteomes" id="UP001153069">
    <property type="component" value="Unassembled WGS sequence"/>
</dbReference>
<feature type="compositionally biased region" description="Polar residues" evidence="5">
    <location>
        <begin position="1002"/>
        <end position="1015"/>
    </location>
</feature>
<dbReference type="PANTHER" id="PTHR10015:SF206">
    <property type="entry name" value="HSF-TYPE DNA-BINDING DOMAIN-CONTAINING PROTEIN"/>
    <property type="match status" value="1"/>
</dbReference>
<dbReference type="PANTHER" id="PTHR10015">
    <property type="entry name" value="HEAT SHOCK TRANSCRIPTION FACTOR"/>
    <property type="match status" value="1"/>
</dbReference>
<dbReference type="GO" id="GO:0043565">
    <property type="term" value="F:sequence-specific DNA binding"/>
    <property type="evidence" value="ECO:0007669"/>
    <property type="project" value="InterPro"/>
</dbReference>
<comment type="similarity">
    <text evidence="4">Belongs to the HSF family.</text>
</comment>
<name>A0A9N8D9X6_9STRA</name>
<comment type="caution">
    <text evidence="7">The sequence shown here is derived from an EMBL/GenBank/DDBJ whole genome shotgun (WGS) entry which is preliminary data.</text>
</comment>
<dbReference type="SMART" id="SM00415">
    <property type="entry name" value="HSF"/>
    <property type="match status" value="2"/>
</dbReference>
<feature type="compositionally biased region" description="Polar residues" evidence="5">
    <location>
        <begin position="803"/>
        <end position="816"/>
    </location>
</feature>
<dbReference type="Pfam" id="PF00447">
    <property type="entry name" value="HSF_DNA-bind"/>
    <property type="match status" value="4"/>
</dbReference>
<evidence type="ECO:0000256" key="1">
    <source>
        <dbReference type="ARBA" id="ARBA00004123"/>
    </source>
</evidence>
<proteinExistence type="inferred from homology"/>
<dbReference type="Gene3D" id="1.10.10.10">
    <property type="entry name" value="Winged helix-like DNA-binding domain superfamily/Winged helix DNA-binding domain"/>
    <property type="match status" value="4"/>
</dbReference>
<evidence type="ECO:0000313" key="7">
    <source>
        <dbReference type="EMBL" id="CAB9497946.1"/>
    </source>
</evidence>
<evidence type="ECO:0000256" key="5">
    <source>
        <dbReference type="SAM" id="MobiDB-lite"/>
    </source>
</evidence>
<feature type="compositionally biased region" description="Basic and acidic residues" evidence="5">
    <location>
        <begin position="1031"/>
        <end position="1052"/>
    </location>
</feature>
<dbReference type="GO" id="GO:0005634">
    <property type="term" value="C:nucleus"/>
    <property type="evidence" value="ECO:0007669"/>
    <property type="project" value="UniProtKB-SubCell"/>
</dbReference>
<dbReference type="InterPro" id="IPR000232">
    <property type="entry name" value="HSF_DNA-bd"/>
</dbReference>
<organism evidence="7 8">
    <name type="scientific">Seminavis robusta</name>
    <dbReference type="NCBI Taxonomy" id="568900"/>
    <lineage>
        <taxon>Eukaryota</taxon>
        <taxon>Sar</taxon>
        <taxon>Stramenopiles</taxon>
        <taxon>Ochrophyta</taxon>
        <taxon>Bacillariophyta</taxon>
        <taxon>Bacillariophyceae</taxon>
        <taxon>Bacillariophycidae</taxon>
        <taxon>Naviculales</taxon>
        <taxon>Naviculaceae</taxon>
        <taxon>Seminavis</taxon>
    </lineage>
</organism>
<feature type="compositionally biased region" description="Low complexity" evidence="5">
    <location>
        <begin position="454"/>
        <end position="463"/>
    </location>
</feature>
<feature type="compositionally biased region" description="Low complexity" evidence="5">
    <location>
        <begin position="1"/>
        <end position="52"/>
    </location>
</feature>
<feature type="region of interest" description="Disordered" evidence="5">
    <location>
        <begin position="363"/>
        <end position="468"/>
    </location>
</feature>